<dbReference type="GO" id="GO:0006620">
    <property type="term" value="P:post-translational protein targeting to endoplasmic reticulum membrane"/>
    <property type="evidence" value="ECO:0007669"/>
    <property type="project" value="TreeGrafter"/>
</dbReference>
<evidence type="ECO:0000256" key="2">
    <source>
        <dbReference type="SAM" id="Phobius"/>
    </source>
</evidence>
<dbReference type="SUPFAM" id="SSF158702">
    <property type="entry name" value="Sec63 N-terminal domain-like"/>
    <property type="match status" value="1"/>
</dbReference>
<dbReference type="Gene3D" id="1.10.287.110">
    <property type="entry name" value="DnaJ domain"/>
    <property type="match status" value="1"/>
</dbReference>
<feature type="compositionally biased region" description="Acidic residues" evidence="1">
    <location>
        <begin position="637"/>
        <end position="675"/>
    </location>
</feature>
<keyword evidence="2" id="KW-1133">Transmembrane helix</keyword>
<dbReference type="SUPFAM" id="SSF46565">
    <property type="entry name" value="Chaperone J-domain"/>
    <property type="match status" value="1"/>
</dbReference>
<reference evidence="4 5" key="1">
    <citation type="journal article" date="2019" name="Front. Genet.">
        <title>Whole-Genome Sequencing of the Opportunistic Yeast Pathogen Candida inconspicua Uncovers Its Hybrid Origin.</title>
        <authorList>
            <person name="Mixao V."/>
            <person name="Hansen A.P."/>
            <person name="Saus E."/>
            <person name="Boekhout T."/>
            <person name="Lass-Florl C."/>
            <person name="Gabaldon T."/>
        </authorList>
    </citation>
    <scope>NUCLEOTIDE SEQUENCE [LARGE SCALE GENOMIC DNA]</scope>
    <source>
        <strain evidence="4 5">CBS 180</strain>
    </source>
</reference>
<dbReference type="SMART" id="SM00271">
    <property type="entry name" value="DnaJ"/>
    <property type="match status" value="1"/>
</dbReference>
<dbReference type="InterPro" id="IPR014756">
    <property type="entry name" value="Ig_E-set"/>
</dbReference>
<evidence type="ECO:0000313" key="5">
    <source>
        <dbReference type="Proteomes" id="UP000307173"/>
    </source>
</evidence>
<dbReference type="PROSITE" id="PS50076">
    <property type="entry name" value="DNAJ_2"/>
    <property type="match status" value="1"/>
</dbReference>
<dbReference type="CDD" id="cd06257">
    <property type="entry name" value="DnaJ"/>
    <property type="match status" value="1"/>
</dbReference>
<accession>A0A4T0X3L1</accession>
<feature type="region of interest" description="Disordered" evidence="1">
    <location>
        <begin position="630"/>
        <end position="675"/>
    </location>
</feature>
<feature type="domain" description="J" evidence="3">
    <location>
        <begin position="111"/>
        <end position="183"/>
    </location>
</feature>
<dbReference type="EMBL" id="SELW01000316">
    <property type="protein sequence ID" value="TID29421.1"/>
    <property type="molecule type" value="Genomic_DNA"/>
</dbReference>
<dbReference type="OrthoDB" id="1734229at2759"/>
<name>A0A4T0X3L1_9ASCO</name>
<comment type="caution">
    <text evidence="4">The sequence shown here is derived from an EMBL/GenBank/DDBJ whole genome shotgun (WGS) entry which is preliminary data.</text>
</comment>
<gene>
    <name evidence="4" type="ORF">CANINC_001995</name>
</gene>
<dbReference type="InterPro" id="IPR001623">
    <property type="entry name" value="DnaJ_domain"/>
</dbReference>
<dbReference type="PRINTS" id="PR00625">
    <property type="entry name" value="JDOMAIN"/>
</dbReference>
<keyword evidence="2" id="KW-0812">Transmembrane</keyword>
<dbReference type="SUPFAM" id="SSF81296">
    <property type="entry name" value="E set domains"/>
    <property type="match status" value="1"/>
</dbReference>
<dbReference type="Proteomes" id="UP000307173">
    <property type="component" value="Unassembled WGS sequence"/>
</dbReference>
<dbReference type="Gene3D" id="2.60.40.150">
    <property type="entry name" value="C2 domain"/>
    <property type="match status" value="1"/>
</dbReference>
<evidence type="ECO:0000259" key="3">
    <source>
        <dbReference type="PROSITE" id="PS50076"/>
    </source>
</evidence>
<dbReference type="PANTHER" id="PTHR24075">
    <property type="entry name" value="SEC63 DOMAIN-CONTAINING"/>
    <property type="match status" value="1"/>
</dbReference>
<protein>
    <recommendedName>
        <fullName evidence="3">J domain-containing protein</fullName>
    </recommendedName>
</protein>
<dbReference type="Pfam" id="PF00226">
    <property type="entry name" value="DnaJ"/>
    <property type="match status" value="1"/>
</dbReference>
<sequence length="675" mass="76612">MSQSRYEYDENSETWPYFMLTAVLVPLVPMTLSKIHQVLSRATTESKTFKSVKTWFKPYNQEEIEHYKSSKNKSNFFSKSNIFMIFGWLITALLVLKIIGTEIVVSETNFDPWKILDISETASDKVIKTAYRKLSLKYHPDKVDTSLMTPEEADEVDSAYVLINKAYKALTDEVVKANFIKYGNPDGPNEIKHGIALPKFLIDGPTSPFLVLIYVLLIAIILPLLVSNWWQGVKSHTKQGLHVTTADHFMKVMFNASPVKLLVVDDVLEFVSHSVEYQLIDSSLGNEKVLAFLKSYLNREKCDNEALRLKVVAATPKLLSAFIEIAAAFKNTDYCLKIVDTHRSIIQAINSDKNARYHKFQQILQLPGVDASKIDYSQNILTLGKLLKAPTVEPKTFLGTEDGTTANILSVAKSIPLIEPLECKFKVPGEDFVPPSSSAHISFKFIVKSAAHKSKPAFEKLSKEVVETQFKEEESLENLKNPMQVVDEQPDLELQTLPPYFPDDEYIRHNCGWVAFLVTQRDNKIVEIPRLINKVDTYNLTLSSKDYEESKCKVSTFKFQLQAPTPNEPGNYQFRLVIRNLVYFGSDIDIPLVMKVEQQPVDAEKNDVYGIQDPSEDSLAGAMATMRGQPVKKIEFDNEYDSSDDDEDDDEEEELWTDLDTDTEVEEDAIEVEKS</sequence>
<dbReference type="GO" id="GO:0003723">
    <property type="term" value="F:RNA binding"/>
    <property type="evidence" value="ECO:0007669"/>
    <property type="project" value="TreeGrafter"/>
</dbReference>
<evidence type="ECO:0000313" key="4">
    <source>
        <dbReference type="EMBL" id="TID29421.1"/>
    </source>
</evidence>
<feature type="transmembrane region" description="Helical" evidence="2">
    <location>
        <begin position="15"/>
        <end position="32"/>
    </location>
</feature>
<evidence type="ECO:0000256" key="1">
    <source>
        <dbReference type="SAM" id="MobiDB-lite"/>
    </source>
</evidence>
<organism evidence="4 5">
    <name type="scientific">Pichia inconspicua</name>
    <dbReference type="NCBI Taxonomy" id="52247"/>
    <lineage>
        <taxon>Eukaryota</taxon>
        <taxon>Fungi</taxon>
        <taxon>Dikarya</taxon>
        <taxon>Ascomycota</taxon>
        <taxon>Saccharomycotina</taxon>
        <taxon>Pichiomycetes</taxon>
        <taxon>Pichiales</taxon>
        <taxon>Pichiaceae</taxon>
        <taxon>Pichia</taxon>
    </lineage>
</organism>
<dbReference type="AlphaFoldDB" id="A0A4T0X3L1"/>
<dbReference type="GO" id="GO:0008320">
    <property type="term" value="F:protein transmembrane transporter activity"/>
    <property type="evidence" value="ECO:0007669"/>
    <property type="project" value="TreeGrafter"/>
</dbReference>
<dbReference type="InterPro" id="IPR035892">
    <property type="entry name" value="C2_domain_sf"/>
</dbReference>
<keyword evidence="5" id="KW-1185">Reference proteome</keyword>
<feature type="transmembrane region" description="Helical" evidence="2">
    <location>
        <begin position="209"/>
        <end position="230"/>
    </location>
</feature>
<dbReference type="PANTHER" id="PTHR24075:SF0">
    <property type="entry name" value="TRANSLOCATION PROTEIN SEC63 HOMOLOG"/>
    <property type="match status" value="1"/>
</dbReference>
<feature type="transmembrane region" description="Helical" evidence="2">
    <location>
        <begin position="81"/>
        <end position="100"/>
    </location>
</feature>
<proteinExistence type="predicted"/>
<dbReference type="GO" id="GO:0031207">
    <property type="term" value="C:Sec62/Sec63 complex"/>
    <property type="evidence" value="ECO:0007669"/>
    <property type="project" value="TreeGrafter"/>
</dbReference>
<keyword evidence="2" id="KW-0472">Membrane</keyword>
<dbReference type="GO" id="GO:0006614">
    <property type="term" value="P:SRP-dependent cotranslational protein targeting to membrane"/>
    <property type="evidence" value="ECO:0007669"/>
    <property type="project" value="TreeGrafter"/>
</dbReference>
<dbReference type="STRING" id="52247.A0A4T0X3L1"/>
<dbReference type="InterPro" id="IPR036869">
    <property type="entry name" value="J_dom_sf"/>
</dbReference>